<protein>
    <submittedName>
        <fullName evidence="3">Acetyltransferase, GNAT family</fullName>
    </submittedName>
    <submittedName>
        <fullName evidence="2">GNAT family acetyltransferase</fullName>
    </submittedName>
</protein>
<dbReference type="Pfam" id="PF18014">
    <property type="entry name" value="Acetyltransf_18"/>
    <property type="match status" value="1"/>
</dbReference>
<name>A0A0W0TN60_9GAMM</name>
<evidence type="ECO:0000259" key="1">
    <source>
        <dbReference type="PROSITE" id="PS51186"/>
    </source>
</evidence>
<dbReference type="PROSITE" id="PS51186">
    <property type="entry name" value="GNAT"/>
    <property type="match status" value="1"/>
</dbReference>
<dbReference type="STRING" id="453.Lfee_1936"/>
<sequence>MNLTITPIKVDELSALMLEDAVKEGWLYSTYDVDCYFNYPLNRIYAIHVDDELAGCVLLHESLSRVQGSPLRSAGFFLVKEKYRGQRIVGPLLWQNAITASISREMLVCFHAVPRAVNFYERLGFLRTSLVNIFYSLQLKQINKAPLAAIIPLIEKGVLKRITSFHEIDGYTETLFNGASGAGFCDFIHHWVARADAIILAYYEQGVVRGYGVLTVCKQSDKEGETSLCYRVSPLYADSIEIADSLVKALVYDAWQNKAERIELNSLASADSPFASKLADLGFIARGKNYVIANHNHLIDNKAAILDKVFASLPLEYPHEVTGGFD</sequence>
<keyword evidence="4" id="KW-1185">Reference proteome</keyword>
<dbReference type="Proteomes" id="UP000251942">
    <property type="component" value="Unassembled WGS sequence"/>
</dbReference>
<evidence type="ECO:0000313" key="5">
    <source>
        <dbReference type="Proteomes" id="UP000251942"/>
    </source>
</evidence>
<dbReference type="PANTHER" id="PTHR47237">
    <property type="entry name" value="SLL0310 PROTEIN"/>
    <property type="match status" value="1"/>
</dbReference>
<dbReference type="RefSeq" id="WP_058446212.1">
    <property type="nucleotide sequence ID" value="NZ_CAAAHT010000007.1"/>
</dbReference>
<dbReference type="InterPro" id="IPR052729">
    <property type="entry name" value="Acyl/Acetyltrans_Enzymes"/>
</dbReference>
<dbReference type="InterPro" id="IPR041496">
    <property type="entry name" value="YitH/HolE_GNAT"/>
</dbReference>
<accession>A0A0W0TN60</accession>
<organism evidence="2 4">
    <name type="scientific">Legionella feeleii</name>
    <dbReference type="NCBI Taxonomy" id="453"/>
    <lineage>
        <taxon>Bacteria</taxon>
        <taxon>Pseudomonadati</taxon>
        <taxon>Pseudomonadota</taxon>
        <taxon>Gammaproteobacteria</taxon>
        <taxon>Legionellales</taxon>
        <taxon>Legionellaceae</taxon>
        <taxon>Legionella</taxon>
    </lineage>
</organism>
<proteinExistence type="predicted"/>
<dbReference type="InterPro" id="IPR016181">
    <property type="entry name" value="Acyl_CoA_acyltransferase"/>
</dbReference>
<dbReference type="OrthoDB" id="5646577at2"/>
<evidence type="ECO:0000313" key="3">
    <source>
        <dbReference type="EMBL" id="SPX61634.1"/>
    </source>
</evidence>
<dbReference type="EMBL" id="UASS01000022">
    <property type="protein sequence ID" value="SPX61634.1"/>
    <property type="molecule type" value="Genomic_DNA"/>
</dbReference>
<dbReference type="SUPFAM" id="SSF55729">
    <property type="entry name" value="Acyl-CoA N-acyltransferases (Nat)"/>
    <property type="match status" value="1"/>
</dbReference>
<dbReference type="AlphaFoldDB" id="A0A0W0TN60"/>
<keyword evidence="2" id="KW-0808">Transferase</keyword>
<dbReference type="Gene3D" id="3.40.630.30">
    <property type="match status" value="1"/>
</dbReference>
<dbReference type="GO" id="GO:0016747">
    <property type="term" value="F:acyltransferase activity, transferring groups other than amino-acyl groups"/>
    <property type="evidence" value="ECO:0007669"/>
    <property type="project" value="InterPro"/>
</dbReference>
<dbReference type="Gene3D" id="3.40.630.90">
    <property type="match status" value="1"/>
</dbReference>
<dbReference type="InterPro" id="IPR000182">
    <property type="entry name" value="GNAT_dom"/>
</dbReference>
<dbReference type="Pfam" id="PF00583">
    <property type="entry name" value="Acetyltransf_1"/>
    <property type="match status" value="1"/>
</dbReference>
<reference evidence="2 4" key="1">
    <citation type="submission" date="2015-11" db="EMBL/GenBank/DDBJ databases">
        <title>Genomic analysis of 38 Legionella species identifies large and diverse effector repertoires.</title>
        <authorList>
            <person name="Burstein D."/>
            <person name="Amaro F."/>
            <person name="Zusman T."/>
            <person name="Lifshitz Z."/>
            <person name="Cohen O."/>
            <person name="Gilbert J.A."/>
            <person name="Pupko T."/>
            <person name="Shuman H.A."/>
            <person name="Segal G."/>
        </authorList>
    </citation>
    <scope>NUCLEOTIDE SEQUENCE [LARGE SCALE GENOMIC DNA]</scope>
    <source>
        <strain evidence="2 4">WO-44C</strain>
    </source>
</reference>
<dbReference type="Proteomes" id="UP000054698">
    <property type="component" value="Unassembled WGS sequence"/>
</dbReference>
<dbReference type="PATRIC" id="fig|453.4.peg.2120"/>
<evidence type="ECO:0000313" key="2">
    <source>
        <dbReference type="EMBL" id="KTC97024.1"/>
    </source>
</evidence>
<reference evidence="3 5" key="2">
    <citation type="submission" date="2018-06" db="EMBL/GenBank/DDBJ databases">
        <authorList>
            <consortium name="Pathogen Informatics"/>
            <person name="Doyle S."/>
        </authorList>
    </citation>
    <scope>NUCLEOTIDE SEQUENCE [LARGE SCALE GENOMIC DNA]</scope>
    <source>
        <strain evidence="3 5">NCTC12022</strain>
    </source>
</reference>
<dbReference type="PANTHER" id="PTHR47237:SF2">
    <property type="entry name" value="BLL4206 PROTEIN"/>
    <property type="match status" value="1"/>
</dbReference>
<dbReference type="EMBL" id="LNYB01000080">
    <property type="protein sequence ID" value="KTC97024.1"/>
    <property type="molecule type" value="Genomic_DNA"/>
</dbReference>
<evidence type="ECO:0000313" key="4">
    <source>
        <dbReference type="Proteomes" id="UP000054698"/>
    </source>
</evidence>
<gene>
    <name evidence="2" type="ORF">Lfee_1936</name>
    <name evidence="3" type="ORF">NCTC12022_02377</name>
</gene>
<feature type="domain" description="N-acetyltransferase" evidence="1">
    <location>
        <begin position="3"/>
        <end position="142"/>
    </location>
</feature>